<keyword evidence="10" id="KW-0472">Membrane</keyword>
<dbReference type="InterPro" id="IPR023562">
    <property type="entry name" value="ClpP/TepA"/>
</dbReference>
<evidence type="ECO:0000256" key="4">
    <source>
        <dbReference type="ARBA" id="ARBA00022801"/>
    </source>
</evidence>
<dbReference type="GO" id="GO:0004252">
    <property type="term" value="F:serine-type endopeptidase activity"/>
    <property type="evidence" value="ECO:0007669"/>
    <property type="project" value="UniProtKB-UniRule"/>
</dbReference>
<dbReference type="GO" id="GO:0005737">
    <property type="term" value="C:cytoplasm"/>
    <property type="evidence" value="ECO:0007669"/>
    <property type="project" value="UniProtKB-SubCell"/>
</dbReference>
<dbReference type="PANTHER" id="PTHR10381">
    <property type="entry name" value="ATP-DEPENDENT CLP PROTEASE PROTEOLYTIC SUBUNIT"/>
    <property type="match status" value="1"/>
</dbReference>
<comment type="subcellular location">
    <subcellularLocation>
        <location evidence="7">Cytoplasm</location>
    </subcellularLocation>
</comment>
<comment type="function">
    <text evidence="7">Cleaves peptides in various proteins in a process that requires ATP hydrolysis. Has a chymotrypsin-like activity. Plays a major role in the degradation of misfolded proteins.</text>
</comment>
<evidence type="ECO:0000256" key="9">
    <source>
        <dbReference type="RuleBase" id="RU003567"/>
    </source>
</evidence>
<dbReference type="CDD" id="cd07017">
    <property type="entry name" value="S14_ClpP_2"/>
    <property type="match status" value="1"/>
</dbReference>
<dbReference type="PRINTS" id="PR00127">
    <property type="entry name" value="CLPPROTEASEP"/>
</dbReference>
<dbReference type="GO" id="GO:0009368">
    <property type="term" value="C:endopeptidase Clp complex"/>
    <property type="evidence" value="ECO:0007669"/>
    <property type="project" value="TreeGrafter"/>
</dbReference>
<dbReference type="Pfam" id="PF00574">
    <property type="entry name" value="CLP_protease"/>
    <property type="match status" value="1"/>
</dbReference>
<keyword evidence="10" id="KW-1133">Transmembrane helix</keyword>
<evidence type="ECO:0000256" key="10">
    <source>
        <dbReference type="SAM" id="Phobius"/>
    </source>
</evidence>
<evidence type="ECO:0000256" key="5">
    <source>
        <dbReference type="ARBA" id="ARBA00022825"/>
    </source>
</evidence>
<comment type="similarity">
    <text evidence="1 7 9">Belongs to the peptidase S14 family.</text>
</comment>
<dbReference type="NCBIfam" id="NF009205">
    <property type="entry name" value="PRK12553.1"/>
    <property type="match status" value="1"/>
</dbReference>
<reference key="1">
    <citation type="submission" date="2017-08" db="EMBL/GenBank/DDBJ databases">
        <title>A dynamic microbial community with high functional redundancy inhabits the cold, oxic subseafloor aquifer.</title>
        <authorList>
            <person name="Tully B.J."/>
            <person name="Wheat C.G."/>
            <person name="Glazer B.T."/>
            <person name="Huber J.A."/>
        </authorList>
    </citation>
    <scope>NUCLEOTIDE SEQUENCE [LARGE SCALE GENOMIC DNA]</scope>
</reference>
<dbReference type="InterPro" id="IPR033135">
    <property type="entry name" value="ClpP_His_AS"/>
</dbReference>
<keyword evidence="10" id="KW-0812">Transmembrane</keyword>
<dbReference type="SUPFAM" id="SSF52096">
    <property type="entry name" value="ClpP/crotonase"/>
    <property type="match status" value="1"/>
</dbReference>
<feature type="transmembrane region" description="Helical" evidence="10">
    <location>
        <begin position="84"/>
        <end position="103"/>
    </location>
</feature>
<dbReference type="GO" id="GO:0006515">
    <property type="term" value="P:protein quality control for misfolded or incompletely synthesized proteins"/>
    <property type="evidence" value="ECO:0007669"/>
    <property type="project" value="TreeGrafter"/>
</dbReference>
<keyword evidence="3 7" id="KW-0645">Protease</keyword>
<dbReference type="GO" id="GO:0051117">
    <property type="term" value="F:ATPase binding"/>
    <property type="evidence" value="ECO:0007669"/>
    <property type="project" value="TreeGrafter"/>
</dbReference>
<dbReference type="EMBL" id="NVUS01000005">
    <property type="protein sequence ID" value="PCJ02168.1"/>
    <property type="molecule type" value="Genomic_DNA"/>
</dbReference>
<dbReference type="AlphaFoldDB" id="A0A2A4Z6I0"/>
<feature type="active site" description="Nucleophile" evidence="7">
    <location>
        <position position="94"/>
    </location>
</feature>
<keyword evidence="2 7" id="KW-0963">Cytoplasm</keyword>
<comment type="subunit">
    <text evidence="7">Fourteen ClpP subunits assemble into 2 heptameric rings which stack back to back to give a disk-like structure with a central cavity, resembling the structure of eukaryotic proteasomes.</text>
</comment>
<evidence type="ECO:0000256" key="6">
    <source>
        <dbReference type="ARBA" id="ARBA00034021"/>
    </source>
</evidence>
<reference evidence="11" key="2">
    <citation type="journal article" date="2018" name="ISME J.">
        <title>A dynamic microbial community with high functional redundancy inhabits the cold, oxic subseafloor aquifer.</title>
        <authorList>
            <person name="Tully B.J."/>
            <person name="Wheat C.G."/>
            <person name="Glazer B.T."/>
            <person name="Huber J.A."/>
        </authorList>
    </citation>
    <scope>NUCLEOTIDE SEQUENCE</scope>
    <source>
        <strain evidence="11">NORP83</strain>
    </source>
</reference>
<evidence type="ECO:0000313" key="11">
    <source>
        <dbReference type="EMBL" id="PCJ02168.1"/>
    </source>
</evidence>
<evidence type="ECO:0000256" key="8">
    <source>
        <dbReference type="PROSITE-ProRule" id="PRU10086"/>
    </source>
</evidence>
<accession>A0A2A4Z6I0</accession>
<keyword evidence="4 7" id="KW-0378">Hydrolase</keyword>
<evidence type="ECO:0000256" key="3">
    <source>
        <dbReference type="ARBA" id="ARBA00022670"/>
    </source>
</evidence>
<dbReference type="InterPro" id="IPR029045">
    <property type="entry name" value="ClpP/crotonase-like_dom_sf"/>
</dbReference>
<sequence length="193" mass="21435">MTKKDEAKKDDNLSNIVNDNMHKSRTIMIVGEINLDMAQPICAKLLAMAFENDEPITVIINSNGGHVEAGDMIHDMIKFVKPRVRIVATGYAASAGALIFIAAEKADRYSLPNTRFLLHQPAGGIGGTASDIKIQRDEIVKMRTRLNQLFVVATGQNIKQIEKDTDRDFWLTNEEAKEYGLVSEIITSMSDIK</sequence>
<dbReference type="Gene3D" id="3.90.226.10">
    <property type="entry name" value="2-enoyl-CoA Hydratase, Chain A, domain 1"/>
    <property type="match status" value="1"/>
</dbReference>
<name>A0A2A4Z6I0_9PROT</name>
<dbReference type="PANTHER" id="PTHR10381:SF70">
    <property type="entry name" value="ATP-DEPENDENT CLP PROTEASE PROTEOLYTIC SUBUNIT"/>
    <property type="match status" value="1"/>
</dbReference>
<comment type="caution">
    <text evidence="11">The sequence shown here is derived from an EMBL/GenBank/DDBJ whole genome shotgun (WGS) entry which is preliminary data.</text>
</comment>
<dbReference type="EC" id="3.4.21.92" evidence="7"/>
<protein>
    <recommendedName>
        <fullName evidence="7 9">ATP-dependent Clp protease proteolytic subunit</fullName>
        <ecNumber evidence="7">3.4.21.92</ecNumber>
    </recommendedName>
    <alternativeName>
        <fullName evidence="7">Endopeptidase Clp</fullName>
    </alternativeName>
</protein>
<dbReference type="HAMAP" id="MF_00444">
    <property type="entry name" value="ClpP"/>
    <property type="match status" value="1"/>
</dbReference>
<feature type="active site" evidence="7 8">
    <location>
        <position position="119"/>
    </location>
</feature>
<dbReference type="GO" id="GO:0004176">
    <property type="term" value="F:ATP-dependent peptidase activity"/>
    <property type="evidence" value="ECO:0007669"/>
    <property type="project" value="InterPro"/>
</dbReference>
<proteinExistence type="inferred from homology"/>
<dbReference type="InterPro" id="IPR001907">
    <property type="entry name" value="ClpP"/>
</dbReference>
<evidence type="ECO:0000256" key="7">
    <source>
        <dbReference type="HAMAP-Rule" id="MF_00444"/>
    </source>
</evidence>
<gene>
    <name evidence="7" type="primary">clpP</name>
    <name evidence="11" type="ORF">COB13_06150</name>
</gene>
<organism evidence="11">
    <name type="scientific">OCS116 cluster bacterium</name>
    <dbReference type="NCBI Taxonomy" id="2030921"/>
    <lineage>
        <taxon>Bacteria</taxon>
        <taxon>Pseudomonadati</taxon>
        <taxon>Pseudomonadota</taxon>
        <taxon>Alphaproteobacteria</taxon>
        <taxon>OCS116 cluster</taxon>
    </lineage>
</organism>
<evidence type="ECO:0000256" key="2">
    <source>
        <dbReference type="ARBA" id="ARBA00022490"/>
    </source>
</evidence>
<dbReference type="PROSITE" id="PS00382">
    <property type="entry name" value="CLP_PROTEASE_HIS"/>
    <property type="match status" value="1"/>
</dbReference>
<keyword evidence="5 7" id="KW-0720">Serine protease</keyword>
<comment type="catalytic activity">
    <reaction evidence="6 7 8">
        <text>Hydrolysis of proteins to small peptides in the presence of ATP and magnesium. alpha-casein is the usual test substrate. In the absence of ATP, only oligopeptides shorter than five residues are hydrolyzed (such as succinyl-Leu-Tyr-|-NHMec, and Leu-Tyr-Leu-|-Tyr-Trp, in which cleavage of the -Tyr-|-Leu- and -Tyr-|-Trp bonds also occurs).</text>
        <dbReference type="EC" id="3.4.21.92"/>
    </reaction>
</comment>
<evidence type="ECO:0000256" key="1">
    <source>
        <dbReference type="ARBA" id="ARBA00007039"/>
    </source>
</evidence>